<organism evidence="3">
    <name type="scientific">Timema monikensis</name>
    <dbReference type="NCBI Taxonomy" id="170555"/>
    <lineage>
        <taxon>Eukaryota</taxon>
        <taxon>Metazoa</taxon>
        <taxon>Ecdysozoa</taxon>
        <taxon>Arthropoda</taxon>
        <taxon>Hexapoda</taxon>
        <taxon>Insecta</taxon>
        <taxon>Pterygota</taxon>
        <taxon>Neoptera</taxon>
        <taxon>Polyneoptera</taxon>
        <taxon>Phasmatodea</taxon>
        <taxon>Timematodea</taxon>
        <taxon>Timematoidea</taxon>
        <taxon>Timematidae</taxon>
        <taxon>Timema</taxon>
    </lineage>
</organism>
<evidence type="ECO:0000256" key="2">
    <source>
        <dbReference type="SAM" id="Phobius"/>
    </source>
</evidence>
<keyword evidence="2" id="KW-0472">Membrane</keyword>
<evidence type="ECO:0008006" key="4">
    <source>
        <dbReference type="Google" id="ProtNLM"/>
    </source>
</evidence>
<sequence length="874" mass="99250">MERESGKPFRKNHPRSPDRDSNLDLPSPSLAFELNTTSALANYATEADFLRSPMRIKRHNFPYRLHIRAFLLNSSVLVLCFGLINFANIRPTNAACKVTPTIPCQHMSMMASRHSSVGILAPNPVITVDICDEPPKDGEQKPCEKEAHVEDKKNPAPFHINDGGYHIFKHRVLLPVWVIRLSTNYANGLGIGKVELKEVNPHLRGGRGKNHLGKTTPVHPTEIRTSISLSSAVELNTTSSLANYATEIEQDAERPHVHLLGVSERRLTQNLWRHEMWGSYIRLENTLVFFILGHAKICNLEKPPPVHPTEIRTSISPSSAVELNTTSVLANYATEAVFHSPLYLYHIDILPNTLVPRRFLRDDTCIDATGLITCDAVQILHQRGVTQQTGASLELVASDVLDHYRTYSLLERLLHNPPKLEEQLAFQIEPQTRKLLIEKYYEFDNAVIRELLGKKLSSRHRKDLDEVGEKTGILLKSCRRQFDNVKRVFKVVEEMQGSVVQNIRNNFLLSEDLAKRYGAVVFIACMRFETSKRKLHYLTFPDFYNCARAMMSGWTYGENSPEFDDTDLDREFLLDLRDVRILLDKEKEHKHLVCQRLKPQLLERSYQELENNFRSYSRALVGVACNLHRTREMRFLFLELVERCLEPWRQVTWSHTDLRNFLTAYMQCALEMDVLRILSPQKQGGNVAALQPVARTHISARFLGRTRERPRTSLYPPFNTCSLRQKRAVRLASMATTGHDAASASNTATPTSSRRRRPAARSQSARVTGGRRRASGVGHTSTSTTMRAGTSEPRLCDIPVIATPETSPGERRRQGSTRRSVRNASSVSSQPRKSAAFLDVPDRADHGGEDEDEDSYRLRSFSLTSKVSMDVPRR</sequence>
<dbReference type="GO" id="GO:0005634">
    <property type="term" value="C:nucleus"/>
    <property type="evidence" value="ECO:0007669"/>
    <property type="project" value="TreeGrafter"/>
</dbReference>
<name>A0A7R9E0V8_9NEOP</name>
<dbReference type="PANTHER" id="PTHR13223">
    <property type="entry name" value="ACIDIC FIBROBLAST GROWTH FACTOR INTRACELLULAR BINDING PROTEIN"/>
    <property type="match status" value="1"/>
</dbReference>
<feature type="region of interest" description="Disordered" evidence="1">
    <location>
        <begin position="734"/>
        <end position="857"/>
    </location>
</feature>
<feature type="compositionally biased region" description="Low complexity" evidence="1">
    <location>
        <begin position="741"/>
        <end position="752"/>
    </location>
</feature>
<feature type="region of interest" description="Disordered" evidence="1">
    <location>
        <begin position="1"/>
        <end position="24"/>
    </location>
</feature>
<evidence type="ECO:0000256" key="1">
    <source>
        <dbReference type="SAM" id="MobiDB-lite"/>
    </source>
</evidence>
<dbReference type="PANTHER" id="PTHR13223:SF2">
    <property type="entry name" value="ACIDIC FIBROBLAST GROWTH FACTOR INTRACELLULAR-BINDING PROTEIN"/>
    <property type="match status" value="1"/>
</dbReference>
<feature type="transmembrane region" description="Helical" evidence="2">
    <location>
        <begin position="65"/>
        <end position="87"/>
    </location>
</feature>
<accession>A0A7R9E0V8</accession>
<protein>
    <recommendedName>
        <fullName evidence="4">Acidic fibroblast growth factor intracellular-binding protein</fullName>
    </recommendedName>
</protein>
<proteinExistence type="predicted"/>
<dbReference type="Pfam" id="PF05427">
    <property type="entry name" value="FIBP"/>
    <property type="match status" value="1"/>
</dbReference>
<reference evidence="3" key="1">
    <citation type="submission" date="2020-11" db="EMBL/GenBank/DDBJ databases">
        <authorList>
            <person name="Tran Van P."/>
        </authorList>
    </citation>
    <scope>NUCLEOTIDE SEQUENCE</scope>
</reference>
<dbReference type="EMBL" id="OB792874">
    <property type="protein sequence ID" value="CAD7425034.1"/>
    <property type="molecule type" value="Genomic_DNA"/>
</dbReference>
<evidence type="ECO:0000313" key="3">
    <source>
        <dbReference type="EMBL" id="CAD7425034.1"/>
    </source>
</evidence>
<keyword evidence="2" id="KW-1133">Transmembrane helix</keyword>
<dbReference type="AlphaFoldDB" id="A0A7R9E0V8"/>
<keyword evidence="2" id="KW-0812">Transmembrane</keyword>
<dbReference type="InterPro" id="IPR008614">
    <property type="entry name" value="FIBP"/>
</dbReference>
<feature type="compositionally biased region" description="Polar residues" evidence="1">
    <location>
        <begin position="778"/>
        <end position="788"/>
    </location>
</feature>
<gene>
    <name evidence="3" type="ORF">TMSB3V08_LOCUS1959</name>
</gene>